<dbReference type="Proteomes" id="UP000717328">
    <property type="component" value="Unassembled WGS sequence"/>
</dbReference>
<comment type="caution">
    <text evidence="1">The sequence shown here is derived from an EMBL/GenBank/DDBJ whole genome shotgun (WGS) entry which is preliminary data.</text>
</comment>
<organism evidence="1 2">
    <name type="scientific">Sphagnurus paluster</name>
    <dbReference type="NCBI Taxonomy" id="117069"/>
    <lineage>
        <taxon>Eukaryota</taxon>
        <taxon>Fungi</taxon>
        <taxon>Dikarya</taxon>
        <taxon>Basidiomycota</taxon>
        <taxon>Agaricomycotina</taxon>
        <taxon>Agaricomycetes</taxon>
        <taxon>Agaricomycetidae</taxon>
        <taxon>Agaricales</taxon>
        <taxon>Tricholomatineae</taxon>
        <taxon>Lyophyllaceae</taxon>
        <taxon>Sphagnurus</taxon>
    </lineage>
</organism>
<dbReference type="AlphaFoldDB" id="A0A9P7K1E4"/>
<protein>
    <submittedName>
        <fullName evidence="1">Uncharacterized protein</fullName>
    </submittedName>
</protein>
<sequence>MAWGAPAEFFPLDVQGLPTPNSHIYEAVGFRPVNSLNTVKLPREQENWDEALVRGYL</sequence>
<dbReference type="EMBL" id="JABCKI010006642">
    <property type="protein sequence ID" value="KAG5634106.1"/>
    <property type="molecule type" value="Genomic_DNA"/>
</dbReference>
<name>A0A9P7K1E4_9AGAR</name>
<reference evidence="1" key="1">
    <citation type="submission" date="2021-02" db="EMBL/GenBank/DDBJ databases">
        <authorList>
            <person name="Nieuwenhuis M."/>
            <person name="Van De Peppel L.J.J."/>
        </authorList>
    </citation>
    <scope>NUCLEOTIDE SEQUENCE</scope>
    <source>
        <strain evidence="1">D49</strain>
    </source>
</reference>
<feature type="non-terminal residue" evidence="1">
    <location>
        <position position="57"/>
    </location>
</feature>
<reference evidence="1" key="2">
    <citation type="submission" date="2021-10" db="EMBL/GenBank/DDBJ databases">
        <title>Phylogenomics reveals ancestral predisposition of the termite-cultivated fungus Termitomyces towards a domesticated lifestyle.</title>
        <authorList>
            <person name="Auxier B."/>
            <person name="Grum-Grzhimaylo A."/>
            <person name="Cardenas M.E."/>
            <person name="Lodge J.D."/>
            <person name="Laessoe T."/>
            <person name="Pedersen O."/>
            <person name="Smith M.E."/>
            <person name="Kuyper T.W."/>
            <person name="Franco-Molano E.A."/>
            <person name="Baroni T.J."/>
            <person name="Aanen D.K."/>
        </authorList>
    </citation>
    <scope>NUCLEOTIDE SEQUENCE</scope>
    <source>
        <strain evidence="1">D49</strain>
    </source>
</reference>
<gene>
    <name evidence="1" type="ORF">H0H81_003396</name>
</gene>
<evidence type="ECO:0000313" key="1">
    <source>
        <dbReference type="EMBL" id="KAG5634106.1"/>
    </source>
</evidence>
<accession>A0A9P7K1E4</accession>
<evidence type="ECO:0000313" key="2">
    <source>
        <dbReference type="Proteomes" id="UP000717328"/>
    </source>
</evidence>
<keyword evidence="2" id="KW-1185">Reference proteome</keyword>
<proteinExistence type="predicted"/>